<protein>
    <recommendedName>
        <fullName evidence="4">DUF4375 domain-containing protein</fullName>
    </recommendedName>
</protein>
<reference evidence="3" key="1">
    <citation type="journal article" date="2019" name="Int. J. Syst. Evol. Microbiol.">
        <title>The Global Catalogue of Microorganisms (GCM) 10K type strain sequencing project: providing services to taxonomists for standard genome sequencing and annotation.</title>
        <authorList>
            <consortium name="The Broad Institute Genomics Platform"/>
            <consortium name="The Broad Institute Genome Sequencing Center for Infectious Disease"/>
            <person name="Wu L."/>
            <person name="Ma J."/>
        </authorList>
    </citation>
    <scope>NUCLEOTIDE SEQUENCE [LARGE SCALE GENOMIC DNA]</scope>
    <source>
        <strain evidence="3">CCUG 53270</strain>
    </source>
</reference>
<proteinExistence type="predicted"/>
<keyword evidence="3" id="KW-1185">Reference proteome</keyword>
<feature type="compositionally biased region" description="Basic and acidic residues" evidence="1">
    <location>
        <begin position="136"/>
        <end position="153"/>
    </location>
</feature>
<accession>A0ABW3UGY8</accession>
<sequence length="178" mass="20271">MTNKGTKVRLPQPVGIRLEIARAGGLSGEALIDVIHRKDTDTLKALGPERLPWDILIEYGEQNKDELEQAILDGYEFKFLTVRGLIHYLLYRFGLKEQEDYEASEGALEGLRLGRSSIAVLQATIPAFWQISEIEPKERREESSSDPSFHEFQEEPSITIRIDRLYHQTIRFEGGEAG</sequence>
<gene>
    <name evidence="2" type="ORF">ACFQ4B_01755</name>
</gene>
<dbReference type="RefSeq" id="WP_079913462.1">
    <property type="nucleotide sequence ID" value="NZ_BAABJG010000012.1"/>
</dbReference>
<feature type="region of interest" description="Disordered" evidence="1">
    <location>
        <begin position="136"/>
        <end position="156"/>
    </location>
</feature>
<evidence type="ECO:0000256" key="1">
    <source>
        <dbReference type="SAM" id="MobiDB-lite"/>
    </source>
</evidence>
<dbReference type="EMBL" id="JBHTLU010000006">
    <property type="protein sequence ID" value="MFD1218830.1"/>
    <property type="molecule type" value="Genomic_DNA"/>
</dbReference>
<evidence type="ECO:0000313" key="2">
    <source>
        <dbReference type="EMBL" id="MFD1218830.1"/>
    </source>
</evidence>
<dbReference type="Proteomes" id="UP001597180">
    <property type="component" value="Unassembled WGS sequence"/>
</dbReference>
<name>A0ABW3UGY8_9BACL</name>
<evidence type="ECO:0008006" key="4">
    <source>
        <dbReference type="Google" id="ProtNLM"/>
    </source>
</evidence>
<evidence type="ECO:0000313" key="3">
    <source>
        <dbReference type="Proteomes" id="UP001597180"/>
    </source>
</evidence>
<comment type="caution">
    <text evidence="2">The sequence shown here is derived from an EMBL/GenBank/DDBJ whole genome shotgun (WGS) entry which is preliminary data.</text>
</comment>
<organism evidence="2 3">
    <name type="scientific">Paenibacillus vulneris</name>
    <dbReference type="NCBI Taxonomy" id="1133364"/>
    <lineage>
        <taxon>Bacteria</taxon>
        <taxon>Bacillati</taxon>
        <taxon>Bacillota</taxon>
        <taxon>Bacilli</taxon>
        <taxon>Bacillales</taxon>
        <taxon>Paenibacillaceae</taxon>
        <taxon>Paenibacillus</taxon>
    </lineage>
</organism>